<name>A0ABY5E169_9BACT</name>
<dbReference type="Pfam" id="PF04324">
    <property type="entry name" value="Fer2_BFD"/>
    <property type="match status" value="1"/>
</dbReference>
<dbReference type="Proteomes" id="UP001060012">
    <property type="component" value="Chromosome"/>
</dbReference>
<evidence type="ECO:0000313" key="2">
    <source>
        <dbReference type="EMBL" id="UTJ05289.1"/>
    </source>
</evidence>
<organism evidence="2 3">
    <name type="scientific">Arcobacter roscoffensis</name>
    <dbReference type="NCBI Taxonomy" id="2961520"/>
    <lineage>
        <taxon>Bacteria</taxon>
        <taxon>Pseudomonadati</taxon>
        <taxon>Campylobacterota</taxon>
        <taxon>Epsilonproteobacteria</taxon>
        <taxon>Campylobacterales</taxon>
        <taxon>Arcobacteraceae</taxon>
        <taxon>Arcobacter</taxon>
    </lineage>
</organism>
<accession>A0ABY5E169</accession>
<dbReference type="InterPro" id="IPR041854">
    <property type="entry name" value="BFD-like_2Fe2S-bd_dom_sf"/>
</dbReference>
<evidence type="ECO:0000313" key="3">
    <source>
        <dbReference type="Proteomes" id="UP001060012"/>
    </source>
</evidence>
<keyword evidence="3" id="KW-1185">Reference proteome</keyword>
<dbReference type="EMBL" id="CP100595">
    <property type="protein sequence ID" value="UTJ05289.1"/>
    <property type="molecule type" value="Genomic_DNA"/>
</dbReference>
<protein>
    <submittedName>
        <fullName evidence="2">(2Fe-2S)-binding protein</fullName>
    </submittedName>
</protein>
<proteinExistence type="predicted"/>
<dbReference type="Gene3D" id="1.10.10.1100">
    <property type="entry name" value="BFD-like [2Fe-2S]-binding domain"/>
    <property type="match status" value="1"/>
</dbReference>
<gene>
    <name evidence="2" type="ORF">NJU99_08400</name>
</gene>
<reference evidence="2" key="1">
    <citation type="submission" date="2022-07" db="EMBL/GenBank/DDBJ databases">
        <title>Arcobacter roscoffensis sp. nov., a marine bacterium isolated from coastal seawater collected from Roscoff, France.</title>
        <authorList>
            <person name="Pascual J."/>
            <person name="Lepeaux C."/>
            <person name="Methner A."/>
            <person name="Overmann J."/>
        </authorList>
    </citation>
    <scope>NUCLEOTIDE SEQUENCE</scope>
    <source>
        <strain evidence="2">ARW1-2F2</strain>
    </source>
</reference>
<dbReference type="RefSeq" id="WP_254575470.1">
    <property type="nucleotide sequence ID" value="NZ_CP100595.1"/>
</dbReference>
<evidence type="ECO:0000259" key="1">
    <source>
        <dbReference type="Pfam" id="PF04324"/>
    </source>
</evidence>
<dbReference type="InterPro" id="IPR007419">
    <property type="entry name" value="BFD-like_2Fe2S-bd_dom"/>
</dbReference>
<feature type="domain" description="BFD-like [2Fe-2S]-binding" evidence="1">
    <location>
        <begin position="10"/>
        <end position="50"/>
    </location>
</feature>
<sequence length="75" mass="8632">MLGFEDSYEVCNCKNVTINDIKNAVNNQNVKTLRELQDTTTAGTECRHCIFEEGDFGKIKKKVYCKQILNELKKD</sequence>